<dbReference type="SMART" id="SM00385">
    <property type="entry name" value="CYCLIN"/>
    <property type="match status" value="2"/>
</dbReference>
<keyword evidence="14" id="KW-1185">Reference proteome</keyword>
<keyword evidence="4" id="KW-0132">Cell division</keyword>
<dbReference type="InterPro" id="IPR039361">
    <property type="entry name" value="Cyclin"/>
</dbReference>
<evidence type="ECO:0000256" key="1">
    <source>
        <dbReference type="ARBA" id="ARBA00003222"/>
    </source>
</evidence>
<dbReference type="SMART" id="SM01332">
    <property type="entry name" value="Cyclin_C"/>
    <property type="match status" value="1"/>
</dbReference>
<keyword evidence="6 9" id="KW-0195">Cyclin</keyword>
<dbReference type="Pfam" id="PF00134">
    <property type="entry name" value="Cyclin_N"/>
    <property type="match status" value="1"/>
</dbReference>
<gene>
    <name evidence="13" type="ORF">LTRI10_LOCUS43456</name>
</gene>
<keyword evidence="5" id="KW-0498">Mitosis</keyword>
<evidence type="ECO:0000259" key="12">
    <source>
        <dbReference type="SMART" id="SM01332"/>
    </source>
</evidence>
<dbReference type="GO" id="GO:0010332">
    <property type="term" value="P:response to gamma radiation"/>
    <property type="evidence" value="ECO:0007669"/>
    <property type="project" value="UniProtKB-ARBA"/>
</dbReference>
<evidence type="ECO:0000256" key="10">
    <source>
        <dbReference type="SAM" id="MobiDB-lite"/>
    </source>
</evidence>
<dbReference type="InterPro" id="IPR004367">
    <property type="entry name" value="Cyclin_C-dom"/>
</dbReference>
<proteinExistence type="inferred from homology"/>
<feature type="compositionally biased region" description="Low complexity" evidence="10">
    <location>
        <begin position="44"/>
        <end position="55"/>
    </location>
</feature>
<dbReference type="CDD" id="cd20567">
    <property type="entry name" value="CYCLIN_AtCycB-like_rpt1"/>
    <property type="match status" value="1"/>
</dbReference>
<accession>A0AAV2FYZ3</accession>
<feature type="region of interest" description="Disordered" evidence="10">
    <location>
        <begin position="1"/>
        <end position="20"/>
    </location>
</feature>
<dbReference type="GO" id="GO:0016538">
    <property type="term" value="F:cyclin-dependent protein serine/threonine kinase regulator activity"/>
    <property type="evidence" value="ECO:0007669"/>
    <property type="project" value="InterPro"/>
</dbReference>
<feature type="domain" description="Cyclin C-terminal" evidence="12">
    <location>
        <begin position="270"/>
        <end position="391"/>
    </location>
</feature>
<reference evidence="13 14" key="1">
    <citation type="submission" date="2024-04" db="EMBL/GenBank/DDBJ databases">
        <authorList>
            <person name="Fracassetti M."/>
        </authorList>
    </citation>
    <scope>NUCLEOTIDE SEQUENCE [LARGE SCALE GENOMIC DNA]</scope>
</reference>
<comment type="subunit">
    <text evidence="3">Interacts with the CDC2 protein kinase to form a serine/threonine kinase holoenzyme complex also known as maturation promoting factor (MPF). The cyclin subunit imparts substrate specificity to the complex.</text>
</comment>
<dbReference type="FunFam" id="1.10.472.10:FF:000001">
    <property type="entry name" value="G2/mitotic-specific cyclin"/>
    <property type="match status" value="1"/>
</dbReference>
<dbReference type="GO" id="GO:0051301">
    <property type="term" value="P:cell division"/>
    <property type="evidence" value="ECO:0007669"/>
    <property type="project" value="UniProtKB-KW"/>
</dbReference>
<evidence type="ECO:0000256" key="8">
    <source>
        <dbReference type="ARBA" id="ARBA00032263"/>
    </source>
</evidence>
<evidence type="ECO:0000256" key="5">
    <source>
        <dbReference type="ARBA" id="ARBA00022776"/>
    </source>
</evidence>
<keyword evidence="7" id="KW-0131">Cell cycle</keyword>
<feature type="domain" description="Cyclin-like" evidence="11">
    <location>
        <begin position="274"/>
        <end position="358"/>
    </location>
</feature>
<feature type="domain" description="Cyclin-like" evidence="11">
    <location>
        <begin position="177"/>
        <end position="261"/>
    </location>
</feature>
<name>A0AAV2FYZ3_9ROSI</name>
<sequence length="401" mass="44975">MDARAEQVVDGEMKQRNARNRRVLQDIGNLVIDGGDQGKKKAVAGRGVPRAAGAATKKEAEKKQPPPHEVIVISSDDESEKKPAAKPVTKRVTTRKDIKTVTAILTARSKAACGIKNRPQNLVADIDTADVNNHLAVVEYVDDLYNYYKLAEVDSIVHDYMDTQPEINAKMRSILVDWLIEVHRKFELMPETLYLTLNIVDRFLAVKVVARRELQLVGMSAMLIACKYEEIWAPQVEDFVCISDKAYNGAQVLLMEKVILQRLEWYLTIPTPYVFLVRYIKASLPLDTMTEQMSFYLAELGLVHYSVAVFYSPSVIAASAVYAARCTLNKTPFWDETLKHHTGYKEEQLLQCAKNLAKLHSAAAGECKQLQAVQNKFKEAGRGRVALFPPAKVLLIDQALD</sequence>
<comment type="function">
    <text evidence="1">Essential for the control of the cell cycle at the G2/M (mitosis) transition.</text>
</comment>
<evidence type="ECO:0000313" key="14">
    <source>
        <dbReference type="Proteomes" id="UP001497516"/>
    </source>
</evidence>
<evidence type="ECO:0000259" key="11">
    <source>
        <dbReference type="SMART" id="SM00385"/>
    </source>
</evidence>
<dbReference type="EMBL" id="OZ034820">
    <property type="protein sequence ID" value="CAL1403531.1"/>
    <property type="molecule type" value="Genomic_DNA"/>
</dbReference>
<feature type="region of interest" description="Disordered" evidence="10">
    <location>
        <begin position="31"/>
        <end position="91"/>
    </location>
</feature>
<dbReference type="Pfam" id="PF02984">
    <property type="entry name" value="Cyclin_C"/>
    <property type="match status" value="1"/>
</dbReference>
<dbReference type="AlphaFoldDB" id="A0AAV2FYZ3"/>
<evidence type="ECO:0000256" key="3">
    <source>
        <dbReference type="ARBA" id="ARBA00011177"/>
    </source>
</evidence>
<dbReference type="InterPro" id="IPR046965">
    <property type="entry name" value="Cyclin_A/B-like"/>
</dbReference>
<evidence type="ECO:0000313" key="13">
    <source>
        <dbReference type="EMBL" id="CAL1403531.1"/>
    </source>
</evidence>
<dbReference type="PROSITE" id="PS00292">
    <property type="entry name" value="CYCLINS"/>
    <property type="match status" value="1"/>
</dbReference>
<dbReference type="PIRSF" id="PIRSF001771">
    <property type="entry name" value="Cyclin_A_B_D_E"/>
    <property type="match status" value="1"/>
</dbReference>
<feature type="compositionally biased region" description="Basic and acidic residues" evidence="10">
    <location>
        <begin position="56"/>
        <end position="66"/>
    </location>
</feature>
<evidence type="ECO:0000256" key="7">
    <source>
        <dbReference type="ARBA" id="ARBA00023306"/>
    </source>
</evidence>
<dbReference type="GO" id="GO:0044772">
    <property type="term" value="P:mitotic cell cycle phase transition"/>
    <property type="evidence" value="ECO:0007669"/>
    <property type="project" value="InterPro"/>
</dbReference>
<feature type="compositionally biased region" description="Basic and acidic residues" evidence="10">
    <location>
        <begin position="1"/>
        <end position="15"/>
    </location>
</feature>
<evidence type="ECO:0000256" key="6">
    <source>
        <dbReference type="ARBA" id="ARBA00023127"/>
    </source>
</evidence>
<evidence type="ECO:0000256" key="2">
    <source>
        <dbReference type="ARBA" id="ARBA00006955"/>
    </source>
</evidence>
<dbReference type="InterPro" id="IPR036915">
    <property type="entry name" value="Cyclin-like_sf"/>
</dbReference>
<protein>
    <recommendedName>
        <fullName evidence="8">B-like cyclin</fullName>
    </recommendedName>
</protein>
<dbReference type="Gene3D" id="1.10.472.10">
    <property type="entry name" value="Cyclin-like"/>
    <property type="match status" value="2"/>
</dbReference>
<dbReference type="SUPFAM" id="SSF47954">
    <property type="entry name" value="Cyclin-like"/>
    <property type="match status" value="2"/>
</dbReference>
<dbReference type="InterPro" id="IPR048258">
    <property type="entry name" value="Cyclins_cyclin-box"/>
</dbReference>
<dbReference type="InterPro" id="IPR006671">
    <property type="entry name" value="Cyclin_N"/>
</dbReference>
<dbReference type="Proteomes" id="UP001497516">
    <property type="component" value="Chromosome 7"/>
</dbReference>
<organism evidence="13 14">
    <name type="scientific">Linum trigynum</name>
    <dbReference type="NCBI Taxonomy" id="586398"/>
    <lineage>
        <taxon>Eukaryota</taxon>
        <taxon>Viridiplantae</taxon>
        <taxon>Streptophyta</taxon>
        <taxon>Embryophyta</taxon>
        <taxon>Tracheophyta</taxon>
        <taxon>Spermatophyta</taxon>
        <taxon>Magnoliopsida</taxon>
        <taxon>eudicotyledons</taxon>
        <taxon>Gunneridae</taxon>
        <taxon>Pentapetalae</taxon>
        <taxon>rosids</taxon>
        <taxon>fabids</taxon>
        <taxon>Malpighiales</taxon>
        <taxon>Linaceae</taxon>
        <taxon>Linum</taxon>
    </lineage>
</organism>
<evidence type="ECO:0000256" key="4">
    <source>
        <dbReference type="ARBA" id="ARBA00022618"/>
    </source>
</evidence>
<dbReference type="FunFam" id="1.10.472.10:FF:000032">
    <property type="entry name" value="G2/mitotic-specific cyclin-1"/>
    <property type="match status" value="1"/>
</dbReference>
<evidence type="ECO:0000256" key="9">
    <source>
        <dbReference type="RuleBase" id="RU000383"/>
    </source>
</evidence>
<dbReference type="InterPro" id="IPR013763">
    <property type="entry name" value="Cyclin-like_dom"/>
</dbReference>
<comment type="similarity">
    <text evidence="2">Belongs to the cyclin family. Cyclin AB subfamily.</text>
</comment>
<dbReference type="PANTHER" id="PTHR10177">
    <property type="entry name" value="CYCLINS"/>
    <property type="match status" value="1"/>
</dbReference>